<dbReference type="Proteomes" id="UP000032300">
    <property type="component" value="Chromosome"/>
</dbReference>
<dbReference type="PANTHER" id="PTHR43643:SF3">
    <property type="entry name" value="HISTIDINOL-PHOSPHATE AMINOTRANSFERASE"/>
    <property type="match status" value="1"/>
</dbReference>
<reference evidence="7 8" key="1">
    <citation type="journal article" date="2015" name="Int. J. Syst. Evol. Microbiol.">
        <title>Sphingomonas hengshuiensis sp. nov., isolated from lake wetland.</title>
        <authorList>
            <person name="Wei S."/>
            <person name="Wang T."/>
            <person name="Liu H."/>
            <person name="Zhang C."/>
            <person name="Guo J."/>
            <person name="Wang Q."/>
            <person name="Liang K."/>
            <person name="Zhang Z."/>
        </authorList>
    </citation>
    <scope>NUCLEOTIDE SEQUENCE [LARGE SCALE GENOMIC DNA]</scope>
    <source>
        <strain evidence="7 8">WHSC-8</strain>
    </source>
</reference>
<organism evidence="7 8">
    <name type="scientific">Sphingomonas hengshuiensis</name>
    <dbReference type="NCBI Taxonomy" id="1609977"/>
    <lineage>
        <taxon>Bacteria</taxon>
        <taxon>Pseudomonadati</taxon>
        <taxon>Pseudomonadota</taxon>
        <taxon>Alphaproteobacteria</taxon>
        <taxon>Sphingomonadales</taxon>
        <taxon>Sphingomonadaceae</taxon>
        <taxon>Sphingomonas</taxon>
    </lineage>
</organism>
<evidence type="ECO:0000256" key="5">
    <source>
        <dbReference type="ARBA" id="ARBA00029440"/>
    </source>
</evidence>
<evidence type="ECO:0000256" key="2">
    <source>
        <dbReference type="ARBA" id="ARBA00022576"/>
    </source>
</evidence>
<keyword evidence="4" id="KW-0663">Pyridoxal phosphate</keyword>
<dbReference type="CDD" id="cd00609">
    <property type="entry name" value="AAT_like"/>
    <property type="match status" value="1"/>
</dbReference>
<keyword evidence="8" id="KW-1185">Reference proteome</keyword>
<dbReference type="OrthoDB" id="9809616at2"/>
<dbReference type="EMBL" id="CP010836">
    <property type="protein sequence ID" value="AJP70694.1"/>
    <property type="molecule type" value="Genomic_DNA"/>
</dbReference>
<comment type="pathway">
    <text evidence="5">Amino-acid biosynthesis.</text>
</comment>
<evidence type="ECO:0000256" key="1">
    <source>
        <dbReference type="ARBA" id="ARBA00007970"/>
    </source>
</evidence>
<sequence length="384" mass="41104">MLDKDARNDLMERGYSRRQLGRIAALVGGGAALAPFAPSAFAQSQAARGVKGAVQIGANECWTGPFPAAVAAGASILAQGNRYDPDDLRGKLIKTVATVEHVPEERVMPWPGSGDPLVRSVITFCSPSKGLVTADPTFESAWRAAAWLEAPLAKVPMAPGAGADVRKMLAANPNAGLYYICTPNNPTGTVTPLADIEWLLANKPADSVVLVDEAYLHFSEAPSAAPLAATRSDVIVMRTFSKLFGMAGVRLGLTFAHPDLHKRMMRYDGFQVTGTLPMPAVACGTAAYTMADAIRARRAEMIAVREATIAQLTRRGLQVHQNSQANMIMLDWKTRPAVEVQKALLAQNVQIGRNWPIWPTVSRVTIGSADDMMKFSAAVDKVLA</sequence>
<gene>
    <name evidence="7" type="ORF">TS85_00940</name>
</gene>
<reference evidence="7 8" key="2">
    <citation type="submission" date="2015-02" db="EMBL/GenBank/DDBJ databases">
        <title>The complete genome of Sphingomonas hengshuiensis sp. WHSC-8 isolated from soil of Hengshui Lake.</title>
        <authorList>
            <person name="Wei S."/>
            <person name="Guo J."/>
            <person name="Su C."/>
            <person name="Wu R."/>
            <person name="Zhang Z."/>
            <person name="Liang K."/>
            <person name="Li H."/>
            <person name="Wang T."/>
            <person name="Liu H."/>
            <person name="Zhang C."/>
            <person name="Li Z."/>
            <person name="Wang Q."/>
            <person name="Meng J."/>
        </authorList>
    </citation>
    <scope>NUCLEOTIDE SEQUENCE [LARGE SCALE GENOMIC DNA]</scope>
    <source>
        <strain evidence="7 8">WHSC-8</strain>
    </source>
</reference>
<dbReference type="InterPro" id="IPR015422">
    <property type="entry name" value="PyrdxlP-dep_Trfase_small"/>
</dbReference>
<dbReference type="NCBIfam" id="NF006580">
    <property type="entry name" value="PRK09105.1"/>
    <property type="match status" value="1"/>
</dbReference>
<dbReference type="InterPro" id="IPR006311">
    <property type="entry name" value="TAT_signal"/>
</dbReference>
<evidence type="ECO:0000256" key="4">
    <source>
        <dbReference type="ARBA" id="ARBA00022898"/>
    </source>
</evidence>
<evidence type="ECO:0000313" key="8">
    <source>
        <dbReference type="Proteomes" id="UP000032300"/>
    </source>
</evidence>
<dbReference type="SUPFAM" id="SSF53383">
    <property type="entry name" value="PLP-dependent transferases"/>
    <property type="match status" value="1"/>
</dbReference>
<feature type="domain" description="Aminotransferase class I/classII large" evidence="6">
    <location>
        <begin position="55"/>
        <end position="372"/>
    </location>
</feature>
<dbReference type="InterPro" id="IPR004839">
    <property type="entry name" value="Aminotransferase_I/II_large"/>
</dbReference>
<name>A0A7U5HVJ3_9SPHN</name>
<accession>A0A7U5HVJ3</accession>
<comment type="similarity">
    <text evidence="1">Belongs to the class-II pyridoxal-phosphate-dependent aminotransferase family. Histidinol-phosphate aminotransferase subfamily.</text>
</comment>
<dbReference type="KEGG" id="sphi:TS85_00940"/>
<dbReference type="GO" id="GO:0008483">
    <property type="term" value="F:transaminase activity"/>
    <property type="evidence" value="ECO:0007669"/>
    <property type="project" value="UniProtKB-KW"/>
</dbReference>
<dbReference type="InterPro" id="IPR015421">
    <property type="entry name" value="PyrdxlP-dep_Trfase_major"/>
</dbReference>
<dbReference type="Gene3D" id="3.40.640.10">
    <property type="entry name" value="Type I PLP-dependent aspartate aminotransferase-like (Major domain)"/>
    <property type="match status" value="1"/>
</dbReference>
<dbReference type="InterPro" id="IPR050106">
    <property type="entry name" value="HistidinolP_aminotransfase"/>
</dbReference>
<dbReference type="RefSeq" id="WP_044329854.1">
    <property type="nucleotide sequence ID" value="NZ_CP010836.1"/>
</dbReference>
<keyword evidence="2 7" id="KW-0032">Aminotransferase</keyword>
<dbReference type="InterPro" id="IPR015424">
    <property type="entry name" value="PyrdxlP-dep_Trfase"/>
</dbReference>
<keyword evidence="3 7" id="KW-0808">Transferase</keyword>
<proteinExistence type="inferred from homology"/>
<evidence type="ECO:0000256" key="3">
    <source>
        <dbReference type="ARBA" id="ARBA00022679"/>
    </source>
</evidence>
<dbReference type="GO" id="GO:0030170">
    <property type="term" value="F:pyridoxal phosphate binding"/>
    <property type="evidence" value="ECO:0007669"/>
    <property type="project" value="InterPro"/>
</dbReference>
<dbReference type="AlphaFoldDB" id="A0A7U5HVJ3"/>
<protein>
    <submittedName>
        <fullName evidence="7">Aminotransferase</fullName>
    </submittedName>
</protein>
<evidence type="ECO:0000259" key="6">
    <source>
        <dbReference type="Pfam" id="PF00155"/>
    </source>
</evidence>
<evidence type="ECO:0000313" key="7">
    <source>
        <dbReference type="EMBL" id="AJP70694.1"/>
    </source>
</evidence>
<dbReference type="PANTHER" id="PTHR43643">
    <property type="entry name" value="HISTIDINOL-PHOSPHATE AMINOTRANSFERASE 2"/>
    <property type="match status" value="1"/>
</dbReference>
<dbReference type="Gene3D" id="3.90.1150.10">
    <property type="entry name" value="Aspartate Aminotransferase, domain 1"/>
    <property type="match status" value="1"/>
</dbReference>
<dbReference type="Pfam" id="PF00155">
    <property type="entry name" value="Aminotran_1_2"/>
    <property type="match status" value="1"/>
</dbReference>
<dbReference type="PROSITE" id="PS51318">
    <property type="entry name" value="TAT"/>
    <property type="match status" value="1"/>
</dbReference>